<dbReference type="AlphaFoldDB" id="A0A967EUW7"/>
<dbReference type="GO" id="GO:0015159">
    <property type="term" value="F:polysaccharide transmembrane transporter activity"/>
    <property type="evidence" value="ECO:0007669"/>
    <property type="project" value="InterPro"/>
</dbReference>
<dbReference type="Gene3D" id="3.30.1950.10">
    <property type="entry name" value="wza like domain"/>
    <property type="match status" value="1"/>
</dbReference>
<dbReference type="PANTHER" id="PTHR33619">
    <property type="entry name" value="POLYSACCHARIDE EXPORT PROTEIN GFCE-RELATED"/>
    <property type="match status" value="1"/>
</dbReference>
<dbReference type="Pfam" id="PF02563">
    <property type="entry name" value="Poly_export"/>
    <property type="match status" value="1"/>
</dbReference>
<evidence type="ECO:0000256" key="2">
    <source>
        <dbReference type="SAM" id="SignalP"/>
    </source>
</evidence>
<dbReference type="Proteomes" id="UP000761264">
    <property type="component" value="Unassembled WGS sequence"/>
</dbReference>
<evidence type="ECO:0000313" key="5">
    <source>
        <dbReference type="Proteomes" id="UP000761264"/>
    </source>
</evidence>
<dbReference type="Gene3D" id="3.10.560.10">
    <property type="entry name" value="Outer membrane lipoprotein wza domain like"/>
    <property type="match status" value="1"/>
</dbReference>
<dbReference type="EMBL" id="JAAQPH010000002">
    <property type="protein sequence ID" value="NIA67652.1"/>
    <property type="molecule type" value="Genomic_DNA"/>
</dbReference>
<dbReference type="InterPro" id="IPR003715">
    <property type="entry name" value="Poly_export_N"/>
</dbReference>
<reference evidence="4" key="1">
    <citation type="submission" date="2020-03" db="EMBL/GenBank/DDBJ databases">
        <title>Genome of Pelagibius litoralis DSM 21314T.</title>
        <authorList>
            <person name="Wang G."/>
        </authorList>
    </citation>
    <scope>NUCLEOTIDE SEQUENCE</scope>
    <source>
        <strain evidence="4">DSM 21314</strain>
    </source>
</reference>
<feature type="signal peptide" evidence="2">
    <location>
        <begin position="1"/>
        <end position="27"/>
    </location>
</feature>
<evidence type="ECO:0000259" key="3">
    <source>
        <dbReference type="Pfam" id="PF02563"/>
    </source>
</evidence>
<proteinExistence type="predicted"/>
<comment type="caution">
    <text evidence="4">The sequence shown here is derived from an EMBL/GenBank/DDBJ whole genome shotgun (WGS) entry which is preliminary data.</text>
</comment>
<protein>
    <submittedName>
        <fullName evidence="4">Polysaccharide export protein</fullName>
    </submittedName>
</protein>
<name>A0A967EUW7_9PROT</name>
<keyword evidence="1 2" id="KW-0732">Signal</keyword>
<sequence>MQIGGSAGARFLAALALFSLLAGCTGAGSLPALPEAGEGPYQLGAGDRVRLVVFGQEELTGEYLVSDSGYVTVPLVGAVQAEDLTIRQFEEQISSELKKGILVDPNTTAEIVTYRPFYILGETKSPGQYAYVPRMTVLTAVSISGGYTFRADQELVSITRTVDGQLSEFQADPLTYVEPGDVINVYERYF</sequence>
<dbReference type="PANTHER" id="PTHR33619:SF3">
    <property type="entry name" value="POLYSACCHARIDE EXPORT PROTEIN GFCE-RELATED"/>
    <property type="match status" value="1"/>
</dbReference>
<dbReference type="InterPro" id="IPR049712">
    <property type="entry name" value="Poly_export"/>
</dbReference>
<evidence type="ECO:0000313" key="4">
    <source>
        <dbReference type="EMBL" id="NIA67652.1"/>
    </source>
</evidence>
<feature type="chain" id="PRO_5037996531" evidence="2">
    <location>
        <begin position="28"/>
        <end position="190"/>
    </location>
</feature>
<evidence type="ECO:0000256" key="1">
    <source>
        <dbReference type="ARBA" id="ARBA00022729"/>
    </source>
</evidence>
<gene>
    <name evidence="4" type="ORF">HBA54_03530</name>
</gene>
<dbReference type="RefSeq" id="WP_167221409.1">
    <property type="nucleotide sequence ID" value="NZ_JAAQPH010000002.1"/>
</dbReference>
<keyword evidence="5" id="KW-1185">Reference proteome</keyword>
<organism evidence="4 5">
    <name type="scientific">Pelagibius litoralis</name>
    <dbReference type="NCBI Taxonomy" id="374515"/>
    <lineage>
        <taxon>Bacteria</taxon>
        <taxon>Pseudomonadati</taxon>
        <taxon>Pseudomonadota</taxon>
        <taxon>Alphaproteobacteria</taxon>
        <taxon>Rhodospirillales</taxon>
        <taxon>Rhodovibrionaceae</taxon>
        <taxon>Pelagibius</taxon>
    </lineage>
</organism>
<feature type="domain" description="Polysaccharide export protein N-terminal" evidence="3">
    <location>
        <begin position="39"/>
        <end position="111"/>
    </location>
</feature>
<accession>A0A967EUW7</accession>